<proteinExistence type="predicted"/>
<protein>
    <submittedName>
        <fullName evidence="1">Uncharacterized protein</fullName>
    </submittedName>
</protein>
<comment type="caution">
    <text evidence="1">The sequence shown here is derived from an EMBL/GenBank/DDBJ whole genome shotgun (WGS) entry which is preliminary data.</text>
</comment>
<sequence>MLEDLIKEYQEKVIDLQNRRIKLKEQLTGVNGPEESMIKKRIQILIWEEEGLIEQIGAMVRSQKGNIRF</sequence>
<dbReference type="AlphaFoldDB" id="A0A926IDA0"/>
<gene>
    <name evidence="1" type="ORF">H8705_10755</name>
</gene>
<accession>A0A926IDA0</accession>
<evidence type="ECO:0000313" key="2">
    <source>
        <dbReference type="Proteomes" id="UP000623678"/>
    </source>
</evidence>
<keyword evidence="2" id="KW-1185">Reference proteome</keyword>
<dbReference type="Proteomes" id="UP000623678">
    <property type="component" value="Unassembled WGS sequence"/>
</dbReference>
<dbReference type="RefSeq" id="WP_262395782.1">
    <property type="nucleotide sequence ID" value="NZ_JACRTD010000008.1"/>
</dbReference>
<dbReference type="EMBL" id="JACRTD010000008">
    <property type="protein sequence ID" value="MBC8586062.1"/>
    <property type="molecule type" value="Genomic_DNA"/>
</dbReference>
<name>A0A926IDA0_9FIRM</name>
<organism evidence="1 2">
    <name type="scientific">Youxingia wuxianensis</name>
    <dbReference type="NCBI Taxonomy" id="2763678"/>
    <lineage>
        <taxon>Bacteria</taxon>
        <taxon>Bacillati</taxon>
        <taxon>Bacillota</taxon>
        <taxon>Clostridia</taxon>
        <taxon>Eubacteriales</taxon>
        <taxon>Oscillospiraceae</taxon>
        <taxon>Youxingia</taxon>
    </lineage>
</organism>
<reference evidence="1" key="1">
    <citation type="submission" date="2020-08" db="EMBL/GenBank/DDBJ databases">
        <title>Genome public.</title>
        <authorList>
            <person name="Liu C."/>
            <person name="Sun Q."/>
        </authorList>
    </citation>
    <scope>NUCLEOTIDE SEQUENCE</scope>
    <source>
        <strain evidence="1">NSJ-64</strain>
    </source>
</reference>
<evidence type="ECO:0000313" key="1">
    <source>
        <dbReference type="EMBL" id="MBC8586062.1"/>
    </source>
</evidence>